<evidence type="ECO:0000313" key="1">
    <source>
        <dbReference type="EMBL" id="EOY14301.1"/>
    </source>
</evidence>
<dbReference type="InParanoid" id="A0A061FB97"/>
<dbReference type="OMA" id="QHSIENI"/>
<dbReference type="HOGENOM" id="CLU_000680_15_4_1"/>
<dbReference type="Proteomes" id="UP000026915">
    <property type="component" value="Chromosome 7"/>
</dbReference>
<sequence>MRMWQSAIRKLETKLASWKITTLFMGARVTRLRSIMCSLPIFYVSLFNMPAKMQHSIENIQRQLLWGGSNLTRRIHNVRWEDVFKSRKMGGLGLVDMELKNKALLKKWVWQYGNELEEFWRRIIVKKA</sequence>
<dbReference type="AlphaFoldDB" id="A0A061FB97"/>
<dbReference type="Gramene" id="EOY14301">
    <property type="protein sequence ID" value="EOY14301"/>
    <property type="gene ID" value="TCM_033647"/>
</dbReference>
<dbReference type="PANTHER" id="PTHR33116">
    <property type="entry name" value="REVERSE TRANSCRIPTASE ZINC-BINDING DOMAIN-CONTAINING PROTEIN-RELATED-RELATED"/>
    <property type="match status" value="1"/>
</dbReference>
<evidence type="ECO:0000313" key="2">
    <source>
        <dbReference type="Proteomes" id="UP000026915"/>
    </source>
</evidence>
<gene>
    <name evidence="1" type="ORF">TCM_033647</name>
</gene>
<keyword evidence="2" id="KW-1185">Reference proteome</keyword>
<dbReference type="EMBL" id="CM001885">
    <property type="protein sequence ID" value="EOY14301.1"/>
    <property type="molecule type" value="Genomic_DNA"/>
</dbReference>
<name>A0A061FB97_THECC</name>
<protein>
    <submittedName>
        <fullName evidence="1">Uncharacterized protein</fullName>
    </submittedName>
</protein>
<accession>A0A061FB97</accession>
<organism evidence="1 2">
    <name type="scientific">Theobroma cacao</name>
    <name type="common">Cacao</name>
    <name type="synonym">Cocoa</name>
    <dbReference type="NCBI Taxonomy" id="3641"/>
    <lineage>
        <taxon>Eukaryota</taxon>
        <taxon>Viridiplantae</taxon>
        <taxon>Streptophyta</taxon>
        <taxon>Embryophyta</taxon>
        <taxon>Tracheophyta</taxon>
        <taxon>Spermatophyta</taxon>
        <taxon>Magnoliopsida</taxon>
        <taxon>eudicotyledons</taxon>
        <taxon>Gunneridae</taxon>
        <taxon>Pentapetalae</taxon>
        <taxon>rosids</taxon>
        <taxon>malvids</taxon>
        <taxon>Malvales</taxon>
        <taxon>Malvaceae</taxon>
        <taxon>Byttnerioideae</taxon>
        <taxon>Theobroma</taxon>
    </lineage>
</organism>
<proteinExistence type="predicted"/>
<dbReference type="eggNOG" id="KOG1075">
    <property type="taxonomic scope" value="Eukaryota"/>
</dbReference>
<reference evidence="1 2" key="1">
    <citation type="journal article" date="2013" name="Genome Biol.">
        <title>The genome sequence of the most widely cultivated cacao type and its use to identify candidate genes regulating pod color.</title>
        <authorList>
            <person name="Motamayor J.C."/>
            <person name="Mockaitis K."/>
            <person name="Schmutz J."/>
            <person name="Haiminen N."/>
            <person name="Iii D.L."/>
            <person name="Cornejo O."/>
            <person name="Findley S.D."/>
            <person name="Zheng P."/>
            <person name="Utro F."/>
            <person name="Royaert S."/>
            <person name="Saski C."/>
            <person name="Jenkins J."/>
            <person name="Podicheti R."/>
            <person name="Zhao M."/>
            <person name="Scheffler B.E."/>
            <person name="Stack J.C."/>
            <person name="Feltus F.A."/>
            <person name="Mustiga G.M."/>
            <person name="Amores F."/>
            <person name="Phillips W."/>
            <person name="Marelli J.P."/>
            <person name="May G.D."/>
            <person name="Shapiro H."/>
            <person name="Ma J."/>
            <person name="Bustamante C.D."/>
            <person name="Schnell R.J."/>
            <person name="Main D."/>
            <person name="Gilbert D."/>
            <person name="Parida L."/>
            <person name="Kuhn D.N."/>
        </authorList>
    </citation>
    <scope>NUCLEOTIDE SEQUENCE [LARGE SCALE GENOMIC DNA]</scope>
    <source>
        <strain evidence="2">cv. Matina 1-6</strain>
    </source>
</reference>
<dbReference type="PANTHER" id="PTHR33116:SF75">
    <property type="entry name" value="RIBONUCLEASE H PROTEIN"/>
    <property type="match status" value="1"/>
</dbReference>